<feature type="domain" description="EAL" evidence="2">
    <location>
        <begin position="16"/>
        <end position="268"/>
    </location>
</feature>
<reference evidence="5" key="2">
    <citation type="submission" date="2023-02" db="EMBL/GenBank/DDBJ databases">
        <authorList>
            <person name="Rayyan A."/>
            <person name="Meyer T."/>
            <person name="Kyndt J.A."/>
        </authorList>
    </citation>
    <scope>NUCLEOTIDE SEQUENCE</scope>
    <source>
        <strain evidence="5">DSM 9987</strain>
    </source>
</reference>
<dbReference type="InterPro" id="IPR046342">
    <property type="entry name" value="CBS_dom_sf"/>
</dbReference>
<evidence type="ECO:0000256" key="1">
    <source>
        <dbReference type="PROSITE-ProRule" id="PRU00703"/>
    </source>
</evidence>
<dbReference type="Pfam" id="PF00563">
    <property type="entry name" value="EAL"/>
    <property type="match status" value="1"/>
</dbReference>
<gene>
    <name evidence="5" type="ORF">PQJ73_20475</name>
</gene>
<dbReference type="InterPro" id="IPR043128">
    <property type="entry name" value="Rev_trsase/Diguanyl_cyclase"/>
</dbReference>
<dbReference type="Gene3D" id="3.10.580.10">
    <property type="entry name" value="CBS-domain"/>
    <property type="match status" value="1"/>
</dbReference>
<dbReference type="SUPFAM" id="SSF141868">
    <property type="entry name" value="EAL domain-like"/>
    <property type="match status" value="1"/>
</dbReference>
<evidence type="ECO:0000259" key="4">
    <source>
        <dbReference type="PROSITE" id="PS51371"/>
    </source>
</evidence>
<dbReference type="SMART" id="SM00052">
    <property type="entry name" value="EAL"/>
    <property type="match status" value="1"/>
</dbReference>
<protein>
    <submittedName>
        <fullName evidence="5">GGDEF domain-containing protein</fullName>
    </submittedName>
</protein>
<dbReference type="InterPro" id="IPR000644">
    <property type="entry name" value="CBS_dom"/>
</dbReference>
<dbReference type="PROSITE" id="PS50883">
    <property type="entry name" value="EAL"/>
    <property type="match status" value="1"/>
</dbReference>
<name>A0ABT5JEL7_RHOTP</name>
<dbReference type="InterPro" id="IPR029787">
    <property type="entry name" value="Nucleotide_cyclase"/>
</dbReference>
<dbReference type="InterPro" id="IPR050706">
    <property type="entry name" value="Cyclic-di-GMP_PDE-like"/>
</dbReference>
<dbReference type="Pfam" id="PF00990">
    <property type="entry name" value="GGDEF"/>
    <property type="match status" value="1"/>
</dbReference>
<sequence length="603" mass="66438">MTVPLPALPSAGAPMLPRLGRDHIVPLAKLVVDYALQPIVEINTGYVYGYEALMRGFDRLGLASPIALLDHAAEADVLVPLEQMLHARAITKFASLPDAAGKKLFINLDGRALSAGHQILGSVAKVLESKRIPASTLCFELSERYDNDAEPTFGAVVGTLRTMGGRLAIDDFGLGVSELKLLCDHGIDYIKIDGHFIRDMAQSQRKRLLVTTISSLAHVLGIRVIAEGVETEAEYIACREAGCDLVQGWFVARPTCEISEILSTYPHVVTARAKHRRDRKTDELLIRNQMAALPTVTIDAELPAVFELFRQAPQEHFFPVVDDAGEPRGLIHERDLKQYIYMPFGRDLLNNRAYQRRISSFVTPCPIVDIASDAEHILEVFATAQGSDGVIVTENLEYIGVLSTAALLSVINDKKIQQAQDQNPLTELPGNLSITDFVAVNALDGDALRHLCYFDFDDFKPFNDRYGFPHGDRAISLFATLMRRSLGGPGVLLGHVGGDDFFAGFRDHDPAILRATLADLLDEFRREARKLYGLEDQRLGFITGRDRDGRSRRFDLLRCSAAVLELAPGTVTSDLDKIHAAMARAKSQAKHEPGAMVWCVFTA</sequence>
<evidence type="ECO:0000313" key="5">
    <source>
        <dbReference type="EMBL" id="MDC7788072.1"/>
    </source>
</evidence>
<evidence type="ECO:0000313" key="6">
    <source>
        <dbReference type="Proteomes" id="UP001165652"/>
    </source>
</evidence>
<keyword evidence="1" id="KW-0129">CBS domain</keyword>
<dbReference type="SMART" id="SM00267">
    <property type="entry name" value="GGDEF"/>
    <property type="match status" value="1"/>
</dbReference>
<dbReference type="PANTHER" id="PTHR33121">
    <property type="entry name" value="CYCLIC DI-GMP PHOSPHODIESTERASE PDEF"/>
    <property type="match status" value="1"/>
</dbReference>
<dbReference type="SUPFAM" id="SSF54631">
    <property type="entry name" value="CBS-domain pair"/>
    <property type="match status" value="1"/>
</dbReference>
<dbReference type="InterPro" id="IPR035919">
    <property type="entry name" value="EAL_sf"/>
</dbReference>
<evidence type="ECO:0000259" key="2">
    <source>
        <dbReference type="PROSITE" id="PS50883"/>
    </source>
</evidence>
<dbReference type="PANTHER" id="PTHR33121:SF76">
    <property type="entry name" value="SIGNALING PROTEIN"/>
    <property type="match status" value="1"/>
</dbReference>
<organism evidence="5 6">
    <name type="scientific">Rhodoplanes tepidamans</name>
    <name type="common">Rhodoplanes cryptolactis</name>
    <dbReference type="NCBI Taxonomy" id="200616"/>
    <lineage>
        <taxon>Bacteria</taxon>
        <taxon>Pseudomonadati</taxon>
        <taxon>Pseudomonadota</taxon>
        <taxon>Alphaproteobacteria</taxon>
        <taxon>Hyphomicrobiales</taxon>
        <taxon>Nitrobacteraceae</taxon>
        <taxon>Rhodoplanes</taxon>
    </lineage>
</organism>
<reference evidence="5" key="1">
    <citation type="journal article" date="2023" name="Microbiol Resour">
        <title>Genome Sequences of Rhodoplanes serenus and Two Thermotolerant Strains, Rhodoplanes tepidamans and 'Rhodoplanes cryptolactis,' Further Refine the Genus.</title>
        <authorList>
            <person name="Rayyan A.A."/>
            <person name="Kyndt J.A."/>
        </authorList>
    </citation>
    <scope>NUCLEOTIDE SEQUENCE</scope>
    <source>
        <strain evidence="5">DSM 9987</strain>
    </source>
</reference>
<dbReference type="Proteomes" id="UP001165652">
    <property type="component" value="Unassembled WGS sequence"/>
</dbReference>
<keyword evidence="6" id="KW-1185">Reference proteome</keyword>
<dbReference type="PROSITE" id="PS51371">
    <property type="entry name" value="CBS"/>
    <property type="match status" value="1"/>
</dbReference>
<dbReference type="Gene3D" id="3.20.20.450">
    <property type="entry name" value="EAL domain"/>
    <property type="match status" value="1"/>
</dbReference>
<dbReference type="InterPro" id="IPR001633">
    <property type="entry name" value="EAL_dom"/>
</dbReference>
<comment type="caution">
    <text evidence="5">The sequence shown here is derived from an EMBL/GenBank/DDBJ whole genome shotgun (WGS) entry which is preliminary data.</text>
</comment>
<feature type="domain" description="CBS" evidence="4">
    <location>
        <begin position="285"/>
        <end position="348"/>
    </location>
</feature>
<dbReference type="RefSeq" id="WP_272778906.1">
    <property type="nucleotide sequence ID" value="NZ_JAQQLI010000036.1"/>
</dbReference>
<dbReference type="CDD" id="cd01948">
    <property type="entry name" value="EAL"/>
    <property type="match status" value="1"/>
</dbReference>
<feature type="domain" description="GGDEF" evidence="3">
    <location>
        <begin position="447"/>
        <end position="603"/>
    </location>
</feature>
<accession>A0ABT5JEL7</accession>
<dbReference type="PROSITE" id="PS50887">
    <property type="entry name" value="GGDEF"/>
    <property type="match status" value="1"/>
</dbReference>
<dbReference type="EMBL" id="JAQQLI010000036">
    <property type="protein sequence ID" value="MDC7788072.1"/>
    <property type="molecule type" value="Genomic_DNA"/>
</dbReference>
<evidence type="ECO:0000259" key="3">
    <source>
        <dbReference type="PROSITE" id="PS50887"/>
    </source>
</evidence>
<proteinExistence type="predicted"/>
<dbReference type="SUPFAM" id="SSF55073">
    <property type="entry name" value="Nucleotide cyclase"/>
    <property type="match status" value="1"/>
</dbReference>
<dbReference type="InterPro" id="IPR000160">
    <property type="entry name" value="GGDEF_dom"/>
</dbReference>
<dbReference type="Pfam" id="PF00571">
    <property type="entry name" value="CBS"/>
    <property type="match status" value="1"/>
</dbReference>
<dbReference type="Gene3D" id="3.30.70.270">
    <property type="match status" value="1"/>
</dbReference>